<proteinExistence type="predicted"/>
<organism evidence="1">
    <name type="scientific">Lepeophtheirus salmonis</name>
    <name type="common">Salmon louse</name>
    <name type="synonym">Caligus salmonis</name>
    <dbReference type="NCBI Taxonomy" id="72036"/>
    <lineage>
        <taxon>Eukaryota</taxon>
        <taxon>Metazoa</taxon>
        <taxon>Ecdysozoa</taxon>
        <taxon>Arthropoda</taxon>
        <taxon>Crustacea</taxon>
        <taxon>Multicrustacea</taxon>
        <taxon>Hexanauplia</taxon>
        <taxon>Copepoda</taxon>
        <taxon>Siphonostomatoida</taxon>
        <taxon>Caligidae</taxon>
        <taxon>Lepeophtheirus</taxon>
    </lineage>
</organism>
<name>A0A0K2V3V3_LEPSM</name>
<evidence type="ECO:0000313" key="1">
    <source>
        <dbReference type="EMBL" id="CDW44980.1"/>
    </source>
</evidence>
<accession>A0A0K2V3V3</accession>
<sequence>EKYERTSYRILVHNVLKNSTKRTNILETLPPHILIEICLKSLPRGIHYS</sequence>
<feature type="non-terminal residue" evidence="1">
    <location>
        <position position="1"/>
    </location>
</feature>
<dbReference type="EMBL" id="HACA01027619">
    <property type="protein sequence ID" value="CDW44980.1"/>
    <property type="molecule type" value="Transcribed_RNA"/>
</dbReference>
<dbReference type="AlphaFoldDB" id="A0A0K2V3V3"/>
<reference evidence="1" key="1">
    <citation type="submission" date="2014-05" db="EMBL/GenBank/DDBJ databases">
        <authorList>
            <person name="Chronopoulou M."/>
        </authorList>
    </citation>
    <scope>NUCLEOTIDE SEQUENCE</scope>
    <source>
        <tissue evidence="1">Whole organism</tissue>
    </source>
</reference>
<protein>
    <submittedName>
        <fullName evidence="1">Uncharacterized protein</fullName>
    </submittedName>
</protein>